<dbReference type="PRINTS" id="PR00868">
    <property type="entry name" value="DNAPOLI"/>
</dbReference>
<dbReference type="Gene3D" id="1.20.1060.10">
    <property type="entry name" value="Taq DNA Polymerase, Chain T, domain 4"/>
    <property type="match status" value="1"/>
</dbReference>
<keyword evidence="6" id="KW-0239">DNA-directed DNA polymerase</keyword>
<dbReference type="InterPro" id="IPR036397">
    <property type="entry name" value="RNaseH_sf"/>
</dbReference>
<dbReference type="Pfam" id="PF00476">
    <property type="entry name" value="DNA_pol_A"/>
    <property type="match status" value="1"/>
</dbReference>
<evidence type="ECO:0000259" key="9">
    <source>
        <dbReference type="PROSITE" id="PS51192"/>
    </source>
</evidence>
<dbReference type="InterPro" id="IPR048960">
    <property type="entry name" value="POLQ-like_helical"/>
</dbReference>
<feature type="compositionally biased region" description="Basic residues" evidence="8">
    <location>
        <begin position="91"/>
        <end position="100"/>
    </location>
</feature>
<comment type="caution">
    <text evidence="11">The sequence shown here is derived from an EMBL/GenBank/DDBJ whole genome shotgun (WGS) entry which is preliminary data.</text>
</comment>
<organism evidence="11 12">
    <name type="scientific">Cotesia congregata</name>
    <name type="common">Parasitoid wasp</name>
    <name type="synonym">Apanteles congregatus</name>
    <dbReference type="NCBI Taxonomy" id="51543"/>
    <lineage>
        <taxon>Eukaryota</taxon>
        <taxon>Metazoa</taxon>
        <taxon>Ecdysozoa</taxon>
        <taxon>Arthropoda</taxon>
        <taxon>Hexapoda</taxon>
        <taxon>Insecta</taxon>
        <taxon>Pterygota</taxon>
        <taxon>Neoptera</taxon>
        <taxon>Endopterygota</taxon>
        <taxon>Hymenoptera</taxon>
        <taxon>Apocrita</taxon>
        <taxon>Ichneumonoidea</taxon>
        <taxon>Braconidae</taxon>
        <taxon>Microgastrinae</taxon>
        <taxon>Cotesia</taxon>
    </lineage>
</organism>
<dbReference type="CDD" id="cd08638">
    <property type="entry name" value="DNA_pol_A_theta"/>
    <property type="match status" value="1"/>
</dbReference>
<evidence type="ECO:0000256" key="1">
    <source>
        <dbReference type="ARBA" id="ARBA00012417"/>
    </source>
</evidence>
<keyword evidence="2" id="KW-0808">Transferase</keyword>
<evidence type="ECO:0000256" key="4">
    <source>
        <dbReference type="ARBA" id="ARBA00022741"/>
    </source>
</evidence>
<dbReference type="PANTHER" id="PTHR10133">
    <property type="entry name" value="DNA POLYMERASE I"/>
    <property type="match status" value="1"/>
</dbReference>
<keyword evidence="3" id="KW-0548">Nucleotidyltransferase</keyword>
<gene>
    <name evidence="11" type="ORF">HICCMSTLAB_LOCUS12874</name>
</gene>
<keyword evidence="12" id="KW-1185">Reference proteome</keyword>
<dbReference type="FunFam" id="3.40.50.300:FF:000885">
    <property type="entry name" value="DNA polymerase theta"/>
    <property type="match status" value="1"/>
</dbReference>
<accession>A0A8J2HT46</accession>
<evidence type="ECO:0000256" key="3">
    <source>
        <dbReference type="ARBA" id="ARBA00022695"/>
    </source>
</evidence>
<feature type="domain" description="Helicase C-terminal" evidence="10">
    <location>
        <begin position="461"/>
        <end position="663"/>
    </location>
</feature>
<reference evidence="11" key="1">
    <citation type="submission" date="2021-04" db="EMBL/GenBank/DDBJ databases">
        <authorList>
            <person name="Chebbi M.A.C M."/>
        </authorList>
    </citation>
    <scope>NUCLEOTIDE SEQUENCE</scope>
</reference>
<dbReference type="FunFam" id="1.10.150.20:FF:000002">
    <property type="entry name" value="DNA polymerase I"/>
    <property type="match status" value="1"/>
</dbReference>
<dbReference type="InterPro" id="IPR012337">
    <property type="entry name" value="RNaseH-like_sf"/>
</dbReference>
<dbReference type="InterPro" id="IPR027417">
    <property type="entry name" value="P-loop_NTPase"/>
</dbReference>
<evidence type="ECO:0000256" key="8">
    <source>
        <dbReference type="SAM" id="MobiDB-lite"/>
    </source>
</evidence>
<dbReference type="InterPro" id="IPR046931">
    <property type="entry name" value="HTH_61"/>
</dbReference>
<dbReference type="InterPro" id="IPR043502">
    <property type="entry name" value="DNA/RNA_pol_sf"/>
</dbReference>
<dbReference type="Gene3D" id="1.10.3380.20">
    <property type="match status" value="1"/>
</dbReference>
<dbReference type="GO" id="GO:0003887">
    <property type="term" value="F:DNA-directed DNA polymerase activity"/>
    <property type="evidence" value="ECO:0007669"/>
    <property type="project" value="UniProtKB-KW"/>
</dbReference>
<dbReference type="InterPro" id="IPR011545">
    <property type="entry name" value="DEAD/DEAH_box_helicase_dom"/>
</dbReference>
<evidence type="ECO:0000259" key="10">
    <source>
        <dbReference type="PROSITE" id="PS51194"/>
    </source>
</evidence>
<dbReference type="SUPFAM" id="SSF158702">
    <property type="entry name" value="Sec63 N-terminal domain-like"/>
    <property type="match status" value="1"/>
</dbReference>
<dbReference type="PROSITE" id="PS51192">
    <property type="entry name" value="HELICASE_ATP_BIND_1"/>
    <property type="match status" value="1"/>
</dbReference>
<dbReference type="Proteomes" id="UP000786811">
    <property type="component" value="Unassembled WGS sequence"/>
</dbReference>
<dbReference type="EMBL" id="CAJNRD030001124">
    <property type="protein sequence ID" value="CAG5107699.1"/>
    <property type="molecule type" value="Genomic_DNA"/>
</dbReference>
<protein>
    <recommendedName>
        <fullName evidence="1">DNA-directed DNA polymerase</fullName>
        <ecNumber evidence="1">2.7.7.7</ecNumber>
    </recommendedName>
</protein>
<dbReference type="SMART" id="SM00482">
    <property type="entry name" value="POLAc"/>
    <property type="match status" value="1"/>
</dbReference>
<dbReference type="EC" id="2.7.7.7" evidence="1"/>
<dbReference type="PROSITE" id="PS51194">
    <property type="entry name" value="HELICASE_CTER"/>
    <property type="match status" value="1"/>
</dbReference>
<feature type="region of interest" description="Disordered" evidence="8">
    <location>
        <begin position="1314"/>
        <end position="1346"/>
    </location>
</feature>
<dbReference type="SUPFAM" id="SSF53098">
    <property type="entry name" value="Ribonuclease H-like"/>
    <property type="match status" value="1"/>
</dbReference>
<proteinExistence type="predicted"/>
<feature type="domain" description="Helicase ATP-binding" evidence="9">
    <location>
        <begin position="330"/>
        <end position="422"/>
    </location>
</feature>
<dbReference type="GO" id="GO:0006261">
    <property type="term" value="P:DNA-templated DNA replication"/>
    <property type="evidence" value="ECO:0007669"/>
    <property type="project" value="InterPro"/>
</dbReference>
<evidence type="ECO:0000256" key="2">
    <source>
        <dbReference type="ARBA" id="ARBA00022679"/>
    </source>
</evidence>
<dbReference type="SUPFAM" id="SSF52540">
    <property type="entry name" value="P-loop containing nucleoside triphosphate hydrolases"/>
    <property type="match status" value="2"/>
</dbReference>
<dbReference type="GO" id="GO:0005524">
    <property type="term" value="F:ATP binding"/>
    <property type="evidence" value="ECO:0007669"/>
    <property type="project" value="UniProtKB-KW"/>
</dbReference>
<dbReference type="CDD" id="cd18795">
    <property type="entry name" value="SF2_C_Ski2"/>
    <property type="match status" value="1"/>
</dbReference>
<evidence type="ECO:0000313" key="12">
    <source>
        <dbReference type="Proteomes" id="UP000786811"/>
    </source>
</evidence>
<dbReference type="InterPro" id="IPR019760">
    <property type="entry name" value="DNA-dir_DNA_pol_A_CS"/>
</dbReference>
<dbReference type="GO" id="GO:0042575">
    <property type="term" value="C:DNA polymerase complex"/>
    <property type="evidence" value="ECO:0007669"/>
    <property type="project" value="UniProtKB-ARBA"/>
</dbReference>
<dbReference type="SUPFAM" id="SSF56672">
    <property type="entry name" value="DNA/RNA polymerases"/>
    <property type="match status" value="1"/>
</dbReference>
<dbReference type="Gene3D" id="3.40.50.300">
    <property type="entry name" value="P-loop containing nucleotide triphosphate hydrolases"/>
    <property type="match status" value="2"/>
</dbReference>
<comment type="catalytic activity">
    <reaction evidence="7">
        <text>DNA(n) + a 2'-deoxyribonucleoside 5'-triphosphate = DNA(n+1) + diphosphate</text>
        <dbReference type="Rhea" id="RHEA:22508"/>
        <dbReference type="Rhea" id="RHEA-COMP:17339"/>
        <dbReference type="Rhea" id="RHEA-COMP:17340"/>
        <dbReference type="ChEBI" id="CHEBI:33019"/>
        <dbReference type="ChEBI" id="CHEBI:61560"/>
        <dbReference type="ChEBI" id="CHEBI:173112"/>
        <dbReference type="EC" id="2.7.7.7"/>
    </reaction>
</comment>
<dbReference type="Pfam" id="PF20470">
    <property type="entry name" value="HTH_61"/>
    <property type="match status" value="1"/>
</dbReference>
<evidence type="ECO:0000256" key="7">
    <source>
        <dbReference type="ARBA" id="ARBA00049244"/>
    </source>
</evidence>
<dbReference type="Pfam" id="PF00271">
    <property type="entry name" value="Helicase_C"/>
    <property type="match status" value="1"/>
</dbReference>
<dbReference type="SMART" id="SM00490">
    <property type="entry name" value="HELICc"/>
    <property type="match status" value="1"/>
</dbReference>
<dbReference type="GO" id="GO:0003677">
    <property type="term" value="F:DNA binding"/>
    <property type="evidence" value="ECO:0007669"/>
    <property type="project" value="InterPro"/>
</dbReference>
<evidence type="ECO:0000256" key="6">
    <source>
        <dbReference type="ARBA" id="ARBA00022932"/>
    </source>
</evidence>
<evidence type="ECO:0000313" key="11">
    <source>
        <dbReference type="EMBL" id="CAG5107699.1"/>
    </source>
</evidence>
<dbReference type="OrthoDB" id="2320933at2759"/>
<dbReference type="Gene3D" id="3.30.70.370">
    <property type="match status" value="1"/>
</dbReference>
<name>A0A8J2HT46_COTCN</name>
<feature type="region of interest" description="Disordered" evidence="8">
    <location>
        <begin position="22"/>
        <end position="108"/>
    </location>
</feature>
<dbReference type="InterPro" id="IPR014001">
    <property type="entry name" value="Helicase_ATP-bd"/>
</dbReference>
<dbReference type="InterPro" id="IPR001650">
    <property type="entry name" value="Helicase_C-like"/>
</dbReference>
<dbReference type="SUPFAM" id="SSF46785">
    <property type="entry name" value="Winged helix' DNA-binding domain"/>
    <property type="match status" value="1"/>
</dbReference>
<dbReference type="InterPro" id="IPR001098">
    <property type="entry name" value="DNA-dir_DNA_pol_A_palm_dom"/>
</dbReference>
<dbReference type="GO" id="GO:0097681">
    <property type="term" value="P:double-strand break repair via alternative nonhomologous end joining"/>
    <property type="evidence" value="ECO:0007669"/>
    <property type="project" value="TreeGrafter"/>
</dbReference>
<dbReference type="Pfam" id="PF00270">
    <property type="entry name" value="DEAD"/>
    <property type="match status" value="1"/>
</dbReference>
<evidence type="ECO:0000256" key="5">
    <source>
        <dbReference type="ARBA" id="ARBA00022840"/>
    </source>
</evidence>
<dbReference type="Gene3D" id="1.10.150.20">
    <property type="entry name" value="5' to 3' exonuclease, C-terminal subdomain"/>
    <property type="match status" value="1"/>
</dbReference>
<feature type="compositionally biased region" description="Low complexity" evidence="8">
    <location>
        <begin position="37"/>
        <end position="48"/>
    </location>
</feature>
<keyword evidence="4" id="KW-0547">Nucleotide-binding</keyword>
<dbReference type="Pfam" id="PF21099">
    <property type="entry name" value="POLQ_helical"/>
    <property type="match status" value="1"/>
</dbReference>
<sequence length="2115" mass="238011">MQSMGDRTLAGFLSADLSSFSNVQSKKQFKKSFSDMTNNSTHSKNNSTSKKEDETDLAQYFKDSIISFPRNVTSPKKSNSPRKPGTPKKLNSPRKPRSPKKNNTQKPALDIIIETVKPNRVKENNNSEILHSTGSKFFTETETPDGLEEKNEPDCLNVREDLIEPEPLKDQDDSDTDDIFNMSLELTRSRGVGNSRSQKMFRKANQLILNDNEKPKNDVQVSLLQRLSNQLSQDHIDAKISPSSSQVSVRSNDNSDIKSLIKSPSIISSQDRLKLVYWGLPSTILRQYESRGVVMVREKMYYFQELLSETSIKVQGFMGGVHPHGGFAATDLAIATIEKANSLINQLMEEKKLETLGAVVIDELHLLGDPHRGYLLELLLTKLKYMILKEEHVQIQLIGMSATLPNLSLLANWLDAELYNTDYRPVPLKELCKVGTKIYDNQLNILRELNPYSELPNDPDNIIQLCLETVLDSHSILIFCPSKNWCESLANQIAAAFYKVGSEKSELAGNLREQLSRDAIIEILEQLKRTPVGLDKVLKHTVSYGVAFHHAGLTMDERDVIEGAFRTGALRVLTATSTLSSGVNLPARRVIIRTPMFHGKVIDTLTYKQMIGRAGRMGKDTAGESILVCKPIERNTVSNLLKSDLKPIESCLEGSRLLVRALLEAVASEVAYTITDIEAYMGCTLLKFTNDTSLVEEMTKEAIDFLVSNELLLIQQSDGVRRWVATPLGKACLAASVPPTEGLFLFEELQKARRCFVLDTELHVIYLVTPFNSSNLIGQIDWYTYLELWKNISESERRVGQLVGVSEAYLLSAVKCQPKQTKTLDIHKRFFTALALHDLVREVPLHVVCRKYDCVRGVIQNLQQSSSTFAGMVSQFCKKLGWNCIELLVSQFQTRLQFGVCRELLDLLRLPMLNGLRARSLFKEGITTVAELASADAMDVERALYKALPFESEKEQCGEHETEAARRREMRTVFVTGKDGLTPCQAAIMLVKEARALVEAELGLEQVEWNKKDRSRRATGSDLSKTLLEASQVSKLSEPVTLSRGNSELSSGSNVSENALIPCAQPEIQSQVMNPNIAQEEDQENSIEDDFVLQINTPDVIEDITDDEENNFDQQISQEKTQESVPEDVIESVTTPSSLVTSTSNRRHSYSQSPSLFGDSLILDTQECNLLDQNIVDLDNVVFDDTNFSVDQASKGQKTEASTSKIKLNKSEELRNAEGSQVTYKSLIWNEDTWNSTRISYDANKRLQNQLDLSKTCRESAVQILRQKKSRDCNENRTPKRKRSTDLDKLHIAAKRKYNSPTAEKSPIASLITYETNRRRSTGSNKSEDDIISPSQTKESFGMNKKNHSKIKIMSLRNRTQKNIQVIETSNINLRSKNQADINLIPTTSKSNQIQAEVQVHNAADSEDDDMFLCDDSPCVAPIVKKNIPTETTYLVAEKSIPSSVLKSKSEKNFDKRSLLKELSIVNISDKVKFSEFKSEIDNKEEIALALACEIFSHNNVGIGTKIINYQAYQDSKKRIEYTDGVSDNRKLCGVAITWGGHIYYLPFENVRETNCISVKERMSLLSKILSTSKLTVKCFNLKESYKMLYKCCGVTPSCKFIDIITSNWLLNSHITYNNFEELAKEHLPESKIHLNNIKRTPNNTGPGLNVRSEVPSKIRAGTEALLSWFLLDGFQDKLITQDPVLLNTFKEIEMGTIQLLARMELTGMGINHQSLEGLSKAIIDEMSQLQGQIYRSIGKSFNFLSSRVVSEALGLNKGKKACANKAVLEQCNHPVAKMIIYWRKLNTIHVRNICPLLQHAEGSNRIHGNCYTTTETGRISMHEPNLQNVPRDFNAPDNSKLFSIRTAFIPALGNILLSSDYCQLELRILAHFSQEPKLCSVLKKPGDVFKNIAARWYNTTESRVDDTMRQRAKQLCYGMIYGMGIKTLAETLQVNETEAREFLETFMGAYPGIKKWLVEALEEAKKQGYVTTLLKRRRLLPDLNNESSALRAKAERQAINTKIQGSAADIAKKAMILIDERLKKEFPDMLMVFSGTDAKRKLRRSRDTSPRGAYLVLQLHDELIYEVNAGDLEKVTIIIKESMEHACSLSVPLPVKVKVGSAWGELKEYEFETC</sequence>
<dbReference type="PANTHER" id="PTHR10133:SF62">
    <property type="entry name" value="DNA POLYMERASE THETA"/>
    <property type="match status" value="1"/>
</dbReference>
<dbReference type="PROSITE" id="PS00447">
    <property type="entry name" value="DNA_POLYMERASE_A"/>
    <property type="match status" value="1"/>
</dbReference>
<dbReference type="InterPro" id="IPR036390">
    <property type="entry name" value="WH_DNA-bd_sf"/>
</dbReference>
<keyword evidence="5" id="KW-0067">ATP-binding</keyword>
<dbReference type="InterPro" id="IPR002298">
    <property type="entry name" value="DNA_polymerase_A"/>
</dbReference>
<dbReference type="Gene3D" id="3.30.420.10">
    <property type="entry name" value="Ribonuclease H-like superfamily/Ribonuclease H"/>
    <property type="match status" value="1"/>
</dbReference>